<dbReference type="GO" id="GO:0009051">
    <property type="term" value="P:pentose-phosphate shunt, oxidative branch"/>
    <property type="evidence" value="ECO:0007669"/>
    <property type="project" value="TreeGrafter"/>
</dbReference>
<protein>
    <recommendedName>
        <fullName evidence="7">Glucose-6-phosphate 1-dehydrogenase</fullName>
        <shortName evidence="7">G6PD</shortName>
        <ecNumber evidence="7">1.1.1.49</ecNumber>
    </recommendedName>
</protein>
<sequence>MNTQIQLQSPFVLVIFGATGDLAQRKLVPALFHLFMKRLLPEHFFIVGFSRREYSTQDLRDFYSEAIKKYDTGHPFDPALWDQFCGKIYYQPGNFAQNHGYIKLIEMLKQFDTHLNACVPRFFYLATPPDQYADILKFLHETKLSEGCGQGSDKWTKVMIEKPFGRSLADAQALDKKLAQTFKEAQIYRIDHYLGKETVQNILAFRYGNTIFEPVWNSQFIDHVQITIAETLGVETRGNFYEGVGALRDMAQSHLLELMTAIATESPAHYDAEGIRAARAKTIAQINCFQPEEVEDNVVRGQYGSSVILASEARPGSETDSGVVTSFLPRMTNNIKAYREEPNVDPNSNTETFVALKLTLDNTRWRGIPFYLRTGKRLLKKAAEISVVFKAPTLKMFDSRQVAAVANVLTFHLEPNEGITVTLNAKKIGLTTVFEQVPMSFDYNKKEVLANPYERLLLDAMKGEQTLFTRTDEVLASWQLMATITSVWAKTPPQFPNYVVGSWGPKEADELIEKDGRSWLLK</sequence>
<dbReference type="PATRIC" id="fig|1618446.3.peg.1359"/>
<keyword evidence="4 7" id="KW-0521">NADP</keyword>
<dbReference type="InterPro" id="IPR019796">
    <property type="entry name" value="G6P_DH_AS"/>
</dbReference>
<dbReference type="Gene3D" id="3.30.360.10">
    <property type="entry name" value="Dihydrodipicolinate Reductase, domain 2"/>
    <property type="match status" value="1"/>
</dbReference>
<feature type="binding site" evidence="7">
    <location>
        <position position="162"/>
    </location>
    <ligand>
        <name>NADP(+)</name>
        <dbReference type="ChEBI" id="CHEBI:58349"/>
    </ligand>
</feature>
<name>A0A0G1EQD4_9BACT</name>
<feature type="binding site" evidence="7">
    <location>
        <position position="249"/>
    </location>
    <ligand>
        <name>substrate</name>
    </ligand>
</feature>
<dbReference type="PIRSF" id="PIRSF000110">
    <property type="entry name" value="G6PD"/>
    <property type="match status" value="1"/>
</dbReference>
<dbReference type="Pfam" id="PF02781">
    <property type="entry name" value="G6PD_C"/>
    <property type="match status" value="1"/>
</dbReference>
<reference evidence="10 11" key="1">
    <citation type="journal article" date="2015" name="Nature">
        <title>rRNA introns, odd ribosomes, and small enigmatic genomes across a large radiation of phyla.</title>
        <authorList>
            <person name="Brown C.T."/>
            <person name="Hug L.A."/>
            <person name="Thomas B.C."/>
            <person name="Sharon I."/>
            <person name="Castelle C.J."/>
            <person name="Singh A."/>
            <person name="Wilkins M.J."/>
            <person name="Williams K.H."/>
            <person name="Banfield J.F."/>
        </authorList>
    </citation>
    <scope>NUCLEOTIDE SEQUENCE [LARGE SCALE GENOMIC DNA]</scope>
</reference>
<keyword evidence="6 7" id="KW-0119">Carbohydrate metabolism</keyword>
<feature type="binding site" evidence="7">
    <location>
        <position position="376"/>
    </location>
    <ligand>
        <name>substrate</name>
    </ligand>
</feature>
<dbReference type="SUPFAM" id="SSF51735">
    <property type="entry name" value="NAD(P)-binding Rossmann-fold domains"/>
    <property type="match status" value="1"/>
</dbReference>
<comment type="caution">
    <text evidence="7">Lacks conserved residue(s) required for the propagation of feature annotation.</text>
</comment>
<feature type="binding site" evidence="7">
    <location>
        <position position="51"/>
    </location>
    <ligand>
        <name>NADP(+)</name>
        <dbReference type="ChEBI" id="CHEBI:58349"/>
    </ligand>
</feature>
<feature type="domain" description="Glucose-6-phosphate dehydrogenase NAD-binding" evidence="8">
    <location>
        <begin position="14"/>
        <end position="201"/>
    </location>
</feature>
<dbReference type="PROSITE" id="PS00069">
    <property type="entry name" value="G6P_DEHYDROGENASE"/>
    <property type="match status" value="1"/>
</dbReference>
<feature type="binding site" evidence="7">
    <location>
        <position position="381"/>
    </location>
    <ligand>
        <name>substrate</name>
    </ligand>
</feature>
<accession>A0A0G1EQD4</accession>
<comment type="catalytic activity">
    <reaction evidence="7">
        <text>D-glucose 6-phosphate + NADP(+) = 6-phospho-D-glucono-1,5-lactone + NADPH + H(+)</text>
        <dbReference type="Rhea" id="RHEA:15841"/>
        <dbReference type="ChEBI" id="CHEBI:15378"/>
        <dbReference type="ChEBI" id="CHEBI:57783"/>
        <dbReference type="ChEBI" id="CHEBI:57955"/>
        <dbReference type="ChEBI" id="CHEBI:58349"/>
        <dbReference type="ChEBI" id="CHEBI:61548"/>
        <dbReference type="EC" id="1.1.1.49"/>
    </reaction>
</comment>
<dbReference type="InterPro" id="IPR036291">
    <property type="entry name" value="NAD(P)-bd_dom_sf"/>
</dbReference>
<dbReference type="EC" id="1.1.1.49" evidence="7"/>
<feature type="binding site" evidence="7">
    <location>
        <position position="192"/>
    </location>
    <ligand>
        <name>substrate</name>
    </ligand>
</feature>
<proteinExistence type="inferred from homology"/>
<dbReference type="GO" id="GO:0004345">
    <property type="term" value="F:glucose-6-phosphate dehydrogenase activity"/>
    <property type="evidence" value="ECO:0007669"/>
    <property type="project" value="UniProtKB-UniRule"/>
</dbReference>
<dbReference type="NCBIfam" id="TIGR00871">
    <property type="entry name" value="zwf"/>
    <property type="match status" value="1"/>
</dbReference>
<dbReference type="PANTHER" id="PTHR23429:SF0">
    <property type="entry name" value="GLUCOSE-6-PHOSPHATE 1-DEHYDROGENASE"/>
    <property type="match status" value="1"/>
</dbReference>
<comment type="pathway">
    <text evidence="1 7">Carbohydrate degradation; pentose phosphate pathway; D-ribulose 5-phosphate from D-glucose 6-phosphate (oxidative stage): step 1/3.</text>
</comment>
<evidence type="ECO:0000256" key="5">
    <source>
        <dbReference type="ARBA" id="ARBA00023002"/>
    </source>
</evidence>
<comment type="caution">
    <text evidence="10">The sequence shown here is derived from an EMBL/GenBank/DDBJ whole genome shotgun (WGS) entry which is preliminary data.</text>
</comment>
<evidence type="ECO:0000256" key="3">
    <source>
        <dbReference type="ARBA" id="ARBA00022526"/>
    </source>
</evidence>
<gene>
    <name evidence="7" type="primary">zwf</name>
    <name evidence="10" type="ORF">UV61_C0019G0005</name>
</gene>
<dbReference type="PANTHER" id="PTHR23429">
    <property type="entry name" value="GLUCOSE-6-PHOSPHATE 1-DEHYDROGENASE G6PD"/>
    <property type="match status" value="1"/>
</dbReference>
<evidence type="ECO:0000259" key="9">
    <source>
        <dbReference type="Pfam" id="PF02781"/>
    </source>
</evidence>
<dbReference type="HAMAP" id="MF_00966">
    <property type="entry name" value="G6PD"/>
    <property type="match status" value="1"/>
</dbReference>
<organism evidence="10 11">
    <name type="scientific">Candidatus Gottesmanbacteria bacterium GW2011_GWB1_43_11</name>
    <dbReference type="NCBI Taxonomy" id="1618446"/>
    <lineage>
        <taxon>Bacteria</taxon>
        <taxon>Candidatus Gottesmaniibacteriota</taxon>
    </lineage>
</organism>
<dbReference type="GO" id="GO:0005829">
    <property type="term" value="C:cytosol"/>
    <property type="evidence" value="ECO:0007669"/>
    <property type="project" value="TreeGrafter"/>
</dbReference>
<dbReference type="InterPro" id="IPR022674">
    <property type="entry name" value="G6P_DH_NAD-bd"/>
</dbReference>
<dbReference type="GO" id="GO:0006006">
    <property type="term" value="P:glucose metabolic process"/>
    <property type="evidence" value="ECO:0007669"/>
    <property type="project" value="UniProtKB-KW"/>
</dbReference>
<feature type="domain" description="Glucose-6-phosphate dehydrogenase C-terminal" evidence="9">
    <location>
        <begin position="203"/>
        <end position="519"/>
    </location>
</feature>
<dbReference type="Pfam" id="PF00479">
    <property type="entry name" value="G6PD_N"/>
    <property type="match status" value="1"/>
</dbReference>
<evidence type="ECO:0000256" key="4">
    <source>
        <dbReference type="ARBA" id="ARBA00022857"/>
    </source>
</evidence>
<evidence type="ECO:0000256" key="1">
    <source>
        <dbReference type="ARBA" id="ARBA00004937"/>
    </source>
</evidence>
<feature type="binding site" evidence="7">
    <location>
        <position position="196"/>
    </location>
    <ligand>
        <name>substrate</name>
    </ligand>
</feature>
<dbReference type="Proteomes" id="UP000034050">
    <property type="component" value="Unassembled WGS sequence"/>
</dbReference>
<dbReference type="UniPathway" id="UPA00115">
    <property type="reaction ID" value="UER00408"/>
</dbReference>
<feature type="active site" description="Proton acceptor" evidence="7">
    <location>
        <position position="254"/>
    </location>
</feature>
<comment type="function">
    <text evidence="7">Catalyzes the oxidation of glucose 6-phosphate to 6-phosphogluconolactone.</text>
</comment>
<feature type="binding site" evidence="7">
    <location>
        <position position="230"/>
    </location>
    <ligand>
        <name>substrate</name>
    </ligand>
</feature>
<dbReference type="AlphaFoldDB" id="A0A0G1EQD4"/>
<dbReference type="PRINTS" id="PR00079">
    <property type="entry name" value="G6PDHDRGNASE"/>
</dbReference>
<keyword evidence="3 7" id="KW-0313">Glucose metabolism</keyword>
<dbReference type="SUPFAM" id="SSF55347">
    <property type="entry name" value="Glyceraldehyde-3-phosphate dehydrogenase-like, C-terminal domain"/>
    <property type="match status" value="1"/>
</dbReference>
<dbReference type="STRING" id="1618446.UV61_C0019G0005"/>
<evidence type="ECO:0000259" key="8">
    <source>
        <dbReference type="Pfam" id="PF00479"/>
    </source>
</evidence>
<dbReference type="Gene3D" id="3.40.50.720">
    <property type="entry name" value="NAD(P)-binding Rossmann-like Domain"/>
    <property type="match status" value="1"/>
</dbReference>
<evidence type="ECO:0000313" key="11">
    <source>
        <dbReference type="Proteomes" id="UP000034050"/>
    </source>
</evidence>
<comment type="similarity">
    <text evidence="2 7">Belongs to the glucose-6-phosphate dehydrogenase family.</text>
</comment>
<keyword evidence="5 7" id="KW-0560">Oxidoreductase</keyword>
<evidence type="ECO:0000256" key="6">
    <source>
        <dbReference type="ARBA" id="ARBA00023277"/>
    </source>
</evidence>
<dbReference type="InterPro" id="IPR001282">
    <property type="entry name" value="G6P_DH"/>
</dbReference>
<evidence type="ECO:0000313" key="10">
    <source>
        <dbReference type="EMBL" id="KKS85241.1"/>
    </source>
</evidence>
<dbReference type="EMBL" id="LCFD01000019">
    <property type="protein sequence ID" value="KKS85241.1"/>
    <property type="molecule type" value="Genomic_DNA"/>
</dbReference>
<dbReference type="InterPro" id="IPR022675">
    <property type="entry name" value="G6P_DH_C"/>
</dbReference>
<evidence type="ECO:0000256" key="7">
    <source>
        <dbReference type="HAMAP-Rule" id="MF_00966"/>
    </source>
</evidence>
<evidence type="ECO:0000256" key="2">
    <source>
        <dbReference type="ARBA" id="ARBA00009975"/>
    </source>
</evidence>
<dbReference type="GO" id="GO:0050661">
    <property type="term" value="F:NADP binding"/>
    <property type="evidence" value="ECO:0007669"/>
    <property type="project" value="UniProtKB-UniRule"/>
</dbReference>